<keyword evidence="2" id="KW-1185">Reference proteome</keyword>
<dbReference type="RefSeq" id="WP_096354958.1">
    <property type="nucleotide sequence ID" value="NZ_AP014946.1"/>
</dbReference>
<dbReference type="AlphaFoldDB" id="A0A0S3PUB5"/>
<evidence type="ECO:0000313" key="2">
    <source>
        <dbReference type="Proteomes" id="UP000236884"/>
    </source>
</evidence>
<proteinExistence type="predicted"/>
<accession>A0A0S3PUB5</accession>
<dbReference type="EMBL" id="AP014946">
    <property type="protein sequence ID" value="BAT59512.1"/>
    <property type="molecule type" value="Genomic_DNA"/>
</dbReference>
<dbReference type="Proteomes" id="UP000236884">
    <property type="component" value="Chromosome"/>
</dbReference>
<sequence>MASQTFTIDADAFIAEAEMCERCAALSAAVEDKEIWLALASRWRAAAHRLNNRAAAVSGRTLLAKHATFH</sequence>
<organism evidence="1 2">
    <name type="scientific">Variibacter gotjawalensis</name>
    <dbReference type="NCBI Taxonomy" id="1333996"/>
    <lineage>
        <taxon>Bacteria</taxon>
        <taxon>Pseudomonadati</taxon>
        <taxon>Pseudomonadota</taxon>
        <taxon>Alphaproteobacteria</taxon>
        <taxon>Hyphomicrobiales</taxon>
        <taxon>Nitrobacteraceae</taxon>
        <taxon>Variibacter</taxon>
    </lineage>
</organism>
<evidence type="ECO:0000313" key="1">
    <source>
        <dbReference type="EMBL" id="BAT59512.1"/>
    </source>
</evidence>
<name>A0A0S3PUB5_9BRAD</name>
<protein>
    <submittedName>
        <fullName evidence="1">Uncharacterized protein</fullName>
    </submittedName>
</protein>
<reference evidence="1 2" key="1">
    <citation type="submission" date="2015-08" db="EMBL/GenBank/DDBJ databases">
        <title>Investigation of the bacterial diversity of lava forest soil.</title>
        <authorList>
            <person name="Lee J.S."/>
        </authorList>
    </citation>
    <scope>NUCLEOTIDE SEQUENCE [LARGE SCALE GENOMIC DNA]</scope>
    <source>
        <strain evidence="1 2">GJW-30</strain>
    </source>
</reference>
<dbReference type="KEGG" id="vgo:GJW-30_1_02045"/>
<gene>
    <name evidence="1" type="ORF">GJW-30_1_02045</name>
</gene>